<dbReference type="AlphaFoldDB" id="A0A212LP03"/>
<dbReference type="EC" id="2.4.-.-" evidence="4"/>
<dbReference type="PANTHER" id="PTHR12526:SF510">
    <property type="entry name" value="D-INOSITOL 3-PHOSPHATE GLYCOSYLTRANSFERASE"/>
    <property type="match status" value="1"/>
</dbReference>
<dbReference type="Pfam" id="PF00534">
    <property type="entry name" value="Glycos_transf_1"/>
    <property type="match status" value="1"/>
</dbReference>
<protein>
    <submittedName>
        <fullName evidence="4">Lipopolysaccharide core biosynthesis glycosyltransferase LpsE</fullName>
        <ecNumber evidence="4">2.4.-.-</ecNumber>
    </submittedName>
</protein>
<reference evidence="4" key="1">
    <citation type="submission" date="2016-08" db="EMBL/GenBank/DDBJ databases">
        <authorList>
            <person name="Seilhamer J.J."/>
        </authorList>
    </citation>
    <scope>NUCLEOTIDE SEQUENCE</scope>
    <source>
        <strain evidence="4">86</strain>
    </source>
</reference>
<evidence type="ECO:0000313" key="4">
    <source>
        <dbReference type="EMBL" id="SCM79305.1"/>
    </source>
</evidence>
<organism evidence="4">
    <name type="scientific">uncultured Pleomorphomonas sp</name>
    <dbReference type="NCBI Taxonomy" id="442121"/>
    <lineage>
        <taxon>Bacteria</taxon>
        <taxon>Pseudomonadati</taxon>
        <taxon>Pseudomonadota</taxon>
        <taxon>Alphaproteobacteria</taxon>
        <taxon>Hyphomicrobiales</taxon>
        <taxon>Pleomorphomonadaceae</taxon>
        <taxon>Pleomorphomonas</taxon>
        <taxon>environmental samples</taxon>
    </lineage>
</organism>
<dbReference type="Gene3D" id="3.40.50.2000">
    <property type="entry name" value="Glycogen Phosphorylase B"/>
    <property type="match status" value="2"/>
</dbReference>
<dbReference type="SUPFAM" id="SSF53756">
    <property type="entry name" value="UDP-Glycosyltransferase/glycogen phosphorylase"/>
    <property type="match status" value="1"/>
</dbReference>
<evidence type="ECO:0000256" key="1">
    <source>
        <dbReference type="ARBA" id="ARBA00022676"/>
    </source>
</evidence>
<name>A0A212LP03_9HYPH</name>
<feature type="domain" description="Glycosyl transferase family 1" evidence="3">
    <location>
        <begin position="166"/>
        <end position="323"/>
    </location>
</feature>
<dbReference type="GO" id="GO:0016757">
    <property type="term" value="F:glycosyltransferase activity"/>
    <property type="evidence" value="ECO:0007669"/>
    <property type="project" value="UniProtKB-KW"/>
</dbReference>
<dbReference type="CDD" id="cd03811">
    <property type="entry name" value="GT4_GT28_WabH-like"/>
    <property type="match status" value="1"/>
</dbReference>
<evidence type="ECO:0000256" key="2">
    <source>
        <dbReference type="ARBA" id="ARBA00022679"/>
    </source>
</evidence>
<dbReference type="EMBL" id="FMJD01000013">
    <property type="protein sequence ID" value="SCM79305.1"/>
    <property type="molecule type" value="Genomic_DNA"/>
</dbReference>
<evidence type="ECO:0000259" key="3">
    <source>
        <dbReference type="Pfam" id="PF00534"/>
    </source>
</evidence>
<keyword evidence="2 4" id="KW-0808">Transferase</keyword>
<sequence>MVPEGEALRVVHVHLGIKGGAERFFVSLVNALAERGVEQKALLFPDRVWKKDIEAVCGIEEMRFSRSHIARFFTNRRIAGINRAFRPHAMMSWMPQATRWIPSDPNILTAARLGDYPERLDYFVNCDYLVCNTPDIARAAAGIGWDINRTRVISNFTDVRKVPPIDRAELDTPQDAFVILGMGRFVDRKGFDTLIRAVAPLEGAILWLVGEGPEEPMLRQLATDLGCADRVRFLGWSMDPGPYLAAADALSIPSRHEPLGNVVLEAWAAGKPVVATASEGPSWLIEDNVNGLLAPIDDHTAVSIALARLLADPSLGARLVEAASAKLEASHSRKAIADAYVAFLSGGKGERG</sequence>
<keyword evidence="1 4" id="KW-0328">Glycosyltransferase</keyword>
<dbReference type="PANTHER" id="PTHR12526">
    <property type="entry name" value="GLYCOSYLTRANSFERASE"/>
    <property type="match status" value="1"/>
</dbReference>
<gene>
    <name evidence="4" type="primary">lpsE</name>
    <name evidence="4" type="ORF">KL86PLE_90335</name>
</gene>
<accession>A0A212LP03</accession>
<dbReference type="InterPro" id="IPR001296">
    <property type="entry name" value="Glyco_trans_1"/>
</dbReference>
<dbReference type="RefSeq" id="WP_353884627.1">
    <property type="nucleotide sequence ID" value="NZ_LT608334.1"/>
</dbReference>
<proteinExistence type="predicted"/>